<dbReference type="AlphaFoldDB" id="A0A2N0ZFA9"/>
<dbReference type="InterPro" id="IPR029063">
    <property type="entry name" value="SAM-dependent_MTases_sf"/>
</dbReference>
<protein>
    <recommendedName>
        <fullName evidence="3">Class I SAM-dependent methyltransferase</fullName>
    </recommendedName>
</protein>
<comment type="caution">
    <text evidence="1">The sequence shown here is derived from an EMBL/GenBank/DDBJ whole genome shotgun (WGS) entry which is preliminary data.</text>
</comment>
<name>A0A2N0ZFA9_9BACI</name>
<dbReference type="RefSeq" id="WP_066196431.1">
    <property type="nucleotide sequence ID" value="NZ_JARMMB010000009.1"/>
</dbReference>
<dbReference type="Proteomes" id="UP000233343">
    <property type="component" value="Unassembled WGS sequence"/>
</dbReference>
<evidence type="ECO:0008006" key="3">
    <source>
        <dbReference type="Google" id="ProtNLM"/>
    </source>
</evidence>
<reference evidence="1 2" key="1">
    <citation type="journal article" date="2010" name="Int. J. Syst. Evol. Microbiol.">
        <title>Bacillus horneckiae sp. nov., isolated from a spacecraft-assembly clean room.</title>
        <authorList>
            <person name="Vaishampayan P."/>
            <person name="Probst A."/>
            <person name="Krishnamurthi S."/>
            <person name="Ghosh S."/>
            <person name="Osman S."/>
            <person name="McDowall A."/>
            <person name="Ruckmani A."/>
            <person name="Mayilraj S."/>
            <person name="Venkateswaran K."/>
        </authorList>
    </citation>
    <scope>NUCLEOTIDE SEQUENCE [LARGE SCALE GENOMIC DNA]</scope>
    <source>
        <strain evidence="2">1PO1SC</strain>
    </source>
</reference>
<evidence type="ECO:0000313" key="1">
    <source>
        <dbReference type="EMBL" id="PKG28194.1"/>
    </source>
</evidence>
<dbReference type="SUPFAM" id="SSF53335">
    <property type="entry name" value="S-adenosyl-L-methionine-dependent methyltransferases"/>
    <property type="match status" value="1"/>
</dbReference>
<dbReference type="Gene3D" id="3.40.50.150">
    <property type="entry name" value="Vaccinia Virus protein VP39"/>
    <property type="match status" value="1"/>
</dbReference>
<accession>A0A2N0ZFA9</accession>
<keyword evidence="2" id="KW-1185">Reference proteome</keyword>
<dbReference type="EMBL" id="PISD01000031">
    <property type="protein sequence ID" value="PKG28194.1"/>
    <property type="molecule type" value="Genomic_DNA"/>
</dbReference>
<organism evidence="1 2">
    <name type="scientific">Cytobacillus horneckiae</name>
    <dbReference type="NCBI Taxonomy" id="549687"/>
    <lineage>
        <taxon>Bacteria</taxon>
        <taxon>Bacillati</taxon>
        <taxon>Bacillota</taxon>
        <taxon>Bacilli</taxon>
        <taxon>Bacillales</taxon>
        <taxon>Bacillaceae</taxon>
        <taxon>Cytobacillus</taxon>
    </lineage>
</organism>
<proteinExistence type="predicted"/>
<gene>
    <name evidence="1" type="ORF">CWS20_15235</name>
</gene>
<sequence length="312" mass="36488">MKVRDIYISFNDVESRNQQRNRWNQTREACDYWLKNTIDENVKKFEKALIIGAGACNDFSLEKIVNMFDSTVIIDYDQSSMLQATKELSEENREKVKIVSGDFTGVIEQQIEYLKKIFNEDGFTSLIKQTEKFRDGLPKYFENNLSISLDNEFDFIFVDSITTQLFPPAFFIGVFSDVDDQFLSEHFKKINEVALTTNNRILIPFFRTIKRALVKEGVVAVSSDLFEINSKNRKYLNKNFGGLYKISLDILKNKELLMELKQYQLSGSIFEIERLISKKNIGLQKTYHFASWPWDFNEEKQYVTVGTSFIKK</sequence>
<evidence type="ECO:0000313" key="2">
    <source>
        <dbReference type="Proteomes" id="UP000233343"/>
    </source>
</evidence>